<evidence type="ECO:0000313" key="2">
    <source>
        <dbReference type="EnsemblPlants" id="QL07p020631:mrna"/>
    </source>
</evidence>
<keyword evidence="3" id="KW-1185">Reference proteome</keyword>
<feature type="region of interest" description="Disordered" evidence="1">
    <location>
        <begin position="48"/>
        <end position="85"/>
    </location>
</feature>
<dbReference type="Proteomes" id="UP000594261">
    <property type="component" value="Chromosome 7"/>
</dbReference>
<feature type="compositionally biased region" description="Polar residues" evidence="1">
    <location>
        <begin position="66"/>
        <end position="85"/>
    </location>
</feature>
<sequence length="323" mass="37174">MADVKEDEDYEVVFFRRTEKEEEEEEKQESFESYQYRLQSKRHRNMMESLSFKNLSREEDEEDETNPSPSKSAKTLAPTSPLNNLPSFENMECSPVVVPCFRRIEIIGTKEEPTGTREISDLWFPASAVDEKDLNRFSSYAQTVIKRYNKVKKTDFEFVRLVKMRWTLGHFYLRFKAKPSGAGPGATLKTFEGDVRCNWCLVNEEDGRPLSCRLIGRKYDDYFCNSVNSTSPCINIVIIQLSGSLSALGVWWLGIILVMSLRVWGSPHELCCFSLQAKSSALLWAVRLAAQENWHQVVFEGVTKASVFDSLGSLDFFRDWSIN</sequence>
<evidence type="ECO:0000256" key="1">
    <source>
        <dbReference type="SAM" id="MobiDB-lite"/>
    </source>
</evidence>
<reference evidence="2" key="2">
    <citation type="submission" date="2021-01" db="UniProtKB">
        <authorList>
            <consortium name="EnsemblPlants"/>
        </authorList>
    </citation>
    <scope>IDENTIFICATION</scope>
</reference>
<dbReference type="Gramene" id="QL07p020631:mrna">
    <property type="protein sequence ID" value="QL07p020631:mrna"/>
    <property type="gene ID" value="QL07p020631"/>
</dbReference>
<accession>A0A7N2M3P8</accession>
<dbReference type="EnsemblPlants" id="QL07p020631:mrna">
    <property type="protein sequence ID" value="QL07p020631:mrna"/>
    <property type="gene ID" value="QL07p020631"/>
</dbReference>
<reference evidence="2 3" key="1">
    <citation type="journal article" date="2016" name="G3 (Bethesda)">
        <title>First Draft Assembly and Annotation of the Genome of a California Endemic Oak Quercus lobata Nee (Fagaceae).</title>
        <authorList>
            <person name="Sork V.L."/>
            <person name="Fitz-Gibbon S.T."/>
            <person name="Puiu D."/>
            <person name="Crepeau M."/>
            <person name="Gugger P.F."/>
            <person name="Sherman R."/>
            <person name="Stevens K."/>
            <person name="Langley C.H."/>
            <person name="Pellegrini M."/>
            <person name="Salzberg S.L."/>
        </authorList>
    </citation>
    <scope>NUCLEOTIDE SEQUENCE [LARGE SCALE GENOMIC DNA]</scope>
    <source>
        <strain evidence="2 3">cv. SW786</strain>
    </source>
</reference>
<protein>
    <submittedName>
        <fullName evidence="2">Uncharacterized protein</fullName>
    </submittedName>
</protein>
<organism evidence="2 3">
    <name type="scientific">Quercus lobata</name>
    <name type="common">Valley oak</name>
    <dbReference type="NCBI Taxonomy" id="97700"/>
    <lineage>
        <taxon>Eukaryota</taxon>
        <taxon>Viridiplantae</taxon>
        <taxon>Streptophyta</taxon>
        <taxon>Embryophyta</taxon>
        <taxon>Tracheophyta</taxon>
        <taxon>Spermatophyta</taxon>
        <taxon>Magnoliopsida</taxon>
        <taxon>eudicotyledons</taxon>
        <taxon>Gunneridae</taxon>
        <taxon>Pentapetalae</taxon>
        <taxon>rosids</taxon>
        <taxon>fabids</taxon>
        <taxon>Fagales</taxon>
        <taxon>Fagaceae</taxon>
        <taxon>Quercus</taxon>
    </lineage>
</organism>
<name>A0A7N2M3P8_QUELO</name>
<dbReference type="EMBL" id="LRBV02000007">
    <property type="status" value="NOT_ANNOTATED_CDS"/>
    <property type="molecule type" value="Genomic_DNA"/>
</dbReference>
<dbReference type="InParanoid" id="A0A7N2M3P8"/>
<dbReference type="AlphaFoldDB" id="A0A7N2M3P8"/>
<evidence type="ECO:0000313" key="3">
    <source>
        <dbReference type="Proteomes" id="UP000594261"/>
    </source>
</evidence>
<proteinExistence type="predicted"/>